<keyword evidence="2" id="KW-0479">Metal-binding</keyword>
<keyword evidence="4" id="KW-0106">Calcium</keyword>
<evidence type="ECO:0000313" key="8">
    <source>
        <dbReference type="RefSeq" id="XP_010783169.1"/>
    </source>
</evidence>
<dbReference type="GeneID" id="104957254"/>
<dbReference type="PANTHER" id="PTHR45911:SF9">
    <property type="entry name" value="MULTIPLE C2 AND TRANSMEMBRANE DOMAIN-CONTAINING PROTEIN 2"/>
    <property type="match status" value="1"/>
</dbReference>
<dbReference type="KEGG" id="ncc:104957254"/>
<dbReference type="RefSeq" id="XP_010783169.1">
    <property type="nucleotide sequence ID" value="XM_010784867.1"/>
</dbReference>
<comment type="similarity">
    <text evidence="1">Belongs to the MCTP family.</text>
</comment>
<proteinExistence type="inferred from homology"/>
<dbReference type="GO" id="GO:0005509">
    <property type="term" value="F:calcium ion binding"/>
    <property type="evidence" value="ECO:0007669"/>
    <property type="project" value="TreeGrafter"/>
</dbReference>
<gene>
    <name evidence="8" type="primary">LOC104957254</name>
</gene>
<protein>
    <submittedName>
        <fullName evidence="8">Multiple C2 and transmembrane domain-containing protein 2-like</fullName>
    </submittedName>
</protein>
<evidence type="ECO:0000256" key="1">
    <source>
        <dbReference type="ARBA" id="ARBA00007923"/>
    </source>
</evidence>
<accession>A0A6I9NYN0</accession>
<reference evidence="8" key="1">
    <citation type="submission" date="2025-08" db="UniProtKB">
        <authorList>
            <consortium name="RefSeq"/>
        </authorList>
    </citation>
    <scope>IDENTIFICATION</scope>
    <source>
        <tissue evidence="8">Muscle</tissue>
    </source>
</reference>
<evidence type="ECO:0000256" key="3">
    <source>
        <dbReference type="ARBA" id="ARBA00022737"/>
    </source>
</evidence>
<evidence type="ECO:0000259" key="6">
    <source>
        <dbReference type="Pfam" id="PF08372"/>
    </source>
</evidence>
<keyword evidence="5" id="KW-0812">Transmembrane</keyword>
<dbReference type="AlphaFoldDB" id="A0A6I9NYN0"/>
<dbReference type="PANTHER" id="PTHR45911">
    <property type="entry name" value="C2 DOMAIN-CONTAINING PROTEIN"/>
    <property type="match status" value="1"/>
</dbReference>
<dbReference type="GO" id="GO:0030672">
    <property type="term" value="C:synaptic vesicle membrane"/>
    <property type="evidence" value="ECO:0007669"/>
    <property type="project" value="TreeGrafter"/>
</dbReference>
<dbReference type="GO" id="GO:0046928">
    <property type="term" value="P:regulation of neurotransmitter secretion"/>
    <property type="evidence" value="ECO:0007669"/>
    <property type="project" value="TreeGrafter"/>
</dbReference>
<feature type="domain" description="Multiple C2" evidence="6">
    <location>
        <begin position="9"/>
        <end position="98"/>
    </location>
</feature>
<dbReference type="Pfam" id="PF08372">
    <property type="entry name" value="PRT_C"/>
    <property type="match status" value="1"/>
</dbReference>
<evidence type="ECO:0000256" key="4">
    <source>
        <dbReference type="ARBA" id="ARBA00022837"/>
    </source>
</evidence>
<keyword evidence="3" id="KW-0677">Repeat</keyword>
<evidence type="ECO:0000256" key="2">
    <source>
        <dbReference type="ARBA" id="ARBA00022723"/>
    </source>
</evidence>
<keyword evidence="5" id="KW-1133">Transmembrane helix</keyword>
<sequence>MDKIYMVQEVVLVVQNVLEEIANIGERIKNIFNWSVPFLSCMAFLMLFVTTALLYYIPLRYIVLIWGVKKFTKRLLNPHTIDNNEILDFLKRVPSDVQKVQHSAIRAPTSQNQPRKKR</sequence>
<feature type="transmembrane region" description="Helical" evidence="5">
    <location>
        <begin position="36"/>
        <end position="57"/>
    </location>
</feature>
<dbReference type="OrthoDB" id="5973539at2759"/>
<evidence type="ECO:0000313" key="7">
    <source>
        <dbReference type="Proteomes" id="UP000504611"/>
    </source>
</evidence>
<name>A0A6I9NYN0_9TELE</name>
<keyword evidence="5" id="KW-0472">Membrane</keyword>
<dbReference type="InterPro" id="IPR013583">
    <property type="entry name" value="MCTP_C"/>
</dbReference>
<evidence type="ECO:0000256" key="5">
    <source>
        <dbReference type="SAM" id="Phobius"/>
    </source>
</evidence>
<dbReference type="Proteomes" id="UP000504611">
    <property type="component" value="Unplaced"/>
</dbReference>
<organism evidence="7 8">
    <name type="scientific">Notothenia coriiceps</name>
    <name type="common">black rockcod</name>
    <dbReference type="NCBI Taxonomy" id="8208"/>
    <lineage>
        <taxon>Eukaryota</taxon>
        <taxon>Metazoa</taxon>
        <taxon>Chordata</taxon>
        <taxon>Craniata</taxon>
        <taxon>Vertebrata</taxon>
        <taxon>Euteleostomi</taxon>
        <taxon>Actinopterygii</taxon>
        <taxon>Neopterygii</taxon>
        <taxon>Teleostei</taxon>
        <taxon>Neoteleostei</taxon>
        <taxon>Acanthomorphata</taxon>
        <taxon>Eupercaria</taxon>
        <taxon>Perciformes</taxon>
        <taxon>Notothenioidei</taxon>
        <taxon>Nototheniidae</taxon>
        <taxon>Notothenia</taxon>
    </lineage>
</organism>
<keyword evidence="7" id="KW-1185">Reference proteome</keyword>